<dbReference type="InterPro" id="IPR057326">
    <property type="entry name" value="KR_dom"/>
</dbReference>
<organism evidence="6 7">
    <name type="scientific">Phycicoccus duodecadis</name>
    <dbReference type="NCBI Taxonomy" id="173053"/>
    <lineage>
        <taxon>Bacteria</taxon>
        <taxon>Bacillati</taxon>
        <taxon>Actinomycetota</taxon>
        <taxon>Actinomycetes</taxon>
        <taxon>Micrococcales</taxon>
        <taxon>Intrasporangiaceae</taxon>
        <taxon>Phycicoccus</taxon>
    </lineage>
</organism>
<comment type="similarity">
    <text evidence="1">Belongs to the short-chain dehydrogenases/reductases (SDR) family.</text>
</comment>
<dbReference type="PROSITE" id="PS00061">
    <property type="entry name" value="ADH_SHORT"/>
    <property type="match status" value="2"/>
</dbReference>
<dbReference type="FunFam" id="3.40.50.720:FF:000115">
    <property type="entry name" value="3-oxoacyl-[acyl-carrier-protein] reductase FabG"/>
    <property type="match status" value="1"/>
</dbReference>
<keyword evidence="3" id="KW-0560">Oxidoreductase</keyword>
<feature type="region of interest" description="Disordered" evidence="4">
    <location>
        <begin position="260"/>
        <end position="307"/>
    </location>
</feature>
<evidence type="ECO:0000256" key="1">
    <source>
        <dbReference type="ARBA" id="ARBA00006484"/>
    </source>
</evidence>
<sequence length="554" mass="57541">MADVAPGASGAVGVVVTGAAHGIGEALTRRMAAAGLRVVAADVDGDALAEVADSTGAHPLVADLATDAGVTALVEGALAHLGDIDVWFGNAGIDLGDGLASTDEQWARTHDVNVMAHVRAARLLVPRWLERGSGRFVVTASAAGLLTMLGSPTYSVSKHGAVAFAEWLSATYRHRGVVVQAICPQGVATRMLEAAAGLQEMLGRDDTRTPAEVADLAFEALAHDRFYVLPHPEVAGYSAARAADPDRWLAGMNRLQRKLEDAGTLPGPGGARARRPAPTRPPDRVTDHTGRWTHRPPRPARSTMSTPRTAVVTGAARGIGAEVARRLASDGMAVAVVDLDESACQSVVDDITHAGGRALAVGCDVADEAAVTAAVERIATELGAPTVLVNNAGIIRDNLLFKMTTDDWDAVMNVHLRGAFLMSRACQAHMVEAKFGRIVNLSSTSALGNRGQANYAAAKAGMQGFTKTLAFELGRYGVTANAIAPGFIATDMTAATAARVGMEFEAFKEAAAKEIPVARVGRPEDIAHTASFLCSEGAGFVSGQVIYVAGGPRD</sequence>
<keyword evidence="7" id="KW-1185">Reference proteome</keyword>
<evidence type="ECO:0000256" key="3">
    <source>
        <dbReference type="ARBA" id="ARBA00023002"/>
    </source>
</evidence>
<dbReference type="GO" id="GO:0030497">
    <property type="term" value="P:fatty acid elongation"/>
    <property type="evidence" value="ECO:0007669"/>
    <property type="project" value="TreeGrafter"/>
</dbReference>
<dbReference type="SMART" id="SM00822">
    <property type="entry name" value="PKS_KR"/>
    <property type="match status" value="1"/>
</dbReference>
<feature type="domain" description="Ketoreductase" evidence="5">
    <location>
        <begin position="308"/>
        <end position="486"/>
    </location>
</feature>
<dbReference type="SUPFAM" id="SSF51735">
    <property type="entry name" value="NAD(P)-binding Rossmann-fold domains"/>
    <property type="match status" value="2"/>
</dbReference>
<dbReference type="Gene3D" id="3.40.50.720">
    <property type="entry name" value="NAD(P)-binding Rossmann-like Domain"/>
    <property type="match status" value="2"/>
</dbReference>
<evidence type="ECO:0000313" key="7">
    <source>
        <dbReference type="Proteomes" id="UP000233781"/>
    </source>
</evidence>
<dbReference type="FunFam" id="3.40.50.720:FF:000084">
    <property type="entry name" value="Short-chain dehydrogenase reductase"/>
    <property type="match status" value="1"/>
</dbReference>
<accession>A0A2N3YJA2</accession>
<dbReference type="AlphaFoldDB" id="A0A2N3YJA2"/>
<reference evidence="6 7" key="1">
    <citation type="submission" date="2017-12" db="EMBL/GenBank/DDBJ databases">
        <title>Sequencing the genomes of 1000 Actinobacteria strains.</title>
        <authorList>
            <person name="Klenk H.-P."/>
        </authorList>
    </citation>
    <scope>NUCLEOTIDE SEQUENCE [LARGE SCALE GENOMIC DNA]</scope>
    <source>
        <strain evidence="6 7">DSM 12806</strain>
    </source>
</reference>
<gene>
    <name evidence="6" type="ORF">ATL31_1756</name>
</gene>
<feature type="compositionally biased region" description="Basic and acidic residues" evidence="4">
    <location>
        <begin position="281"/>
        <end position="290"/>
    </location>
</feature>
<dbReference type="InterPro" id="IPR002347">
    <property type="entry name" value="SDR_fam"/>
</dbReference>
<evidence type="ECO:0000256" key="4">
    <source>
        <dbReference type="SAM" id="MobiDB-lite"/>
    </source>
</evidence>
<dbReference type="Pfam" id="PF13561">
    <property type="entry name" value="adh_short_C2"/>
    <property type="match status" value="1"/>
</dbReference>
<dbReference type="PRINTS" id="PR00080">
    <property type="entry name" value="SDRFAMILY"/>
</dbReference>
<dbReference type="InterPro" id="IPR020904">
    <property type="entry name" value="Sc_DH/Rdtase_CS"/>
</dbReference>
<dbReference type="GO" id="GO:0016616">
    <property type="term" value="F:oxidoreductase activity, acting on the CH-OH group of donors, NAD or NADP as acceptor"/>
    <property type="evidence" value="ECO:0007669"/>
    <property type="project" value="TreeGrafter"/>
</dbReference>
<dbReference type="InterPro" id="IPR036291">
    <property type="entry name" value="NAD(P)-bd_dom_sf"/>
</dbReference>
<keyword evidence="2" id="KW-0521">NADP</keyword>
<dbReference type="PRINTS" id="PR00081">
    <property type="entry name" value="GDHRDH"/>
</dbReference>
<evidence type="ECO:0000259" key="5">
    <source>
        <dbReference type="SMART" id="SM00822"/>
    </source>
</evidence>
<dbReference type="PANTHER" id="PTHR42760:SF40">
    <property type="entry name" value="3-OXOACYL-[ACYL-CARRIER-PROTEIN] REDUCTASE, CHLOROPLASTIC"/>
    <property type="match status" value="1"/>
</dbReference>
<name>A0A2N3YJA2_9MICO</name>
<evidence type="ECO:0000313" key="6">
    <source>
        <dbReference type="EMBL" id="PKW26927.1"/>
    </source>
</evidence>
<dbReference type="Pfam" id="PF00106">
    <property type="entry name" value="adh_short"/>
    <property type="match status" value="1"/>
</dbReference>
<dbReference type="Proteomes" id="UP000233781">
    <property type="component" value="Unassembled WGS sequence"/>
</dbReference>
<dbReference type="PANTHER" id="PTHR42760">
    <property type="entry name" value="SHORT-CHAIN DEHYDROGENASES/REDUCTASES FAMILY MEMBER"/>
    <property type="match status" value="1"/>
</dbReference>
<proteinExistence type="inferred from homology"/>
<dbReference type="EMBL" id="PJNE01000001">
    <property type="protein sequence ID" value="PKW26927.1"/>
    <property type="molecule type" value="Genomic_DNA"/>
</dbReference>
<dbReference type="NCBIfam" id="NF009466">
    <property type="entry name" value="PRK12826.1-2"/>
    <property type="match status" value="1"/>
</dbReference>
<dbReference type="CDD" id="cd05233">
    <property type="entry name" value="SDR_c"/>
    <property type="match status" value="1"/>
</dbReference>
<protein>
    <submittedName>
        <fullName evidence="6">NAD(P)-dependent dehydrogenase (Short-subunit alcohol dehydrogenase family)</fullName>
    </submittedName>
</protein>
<comment type="caution">
    <text evidence="6">The sequence shown here is derived from an EMBL/GenBank/DDBJ whole genome shotgun (WGS) entry which is preliminary data.</text>
</comment>
<evidence type="ECO:0000256" key="2">
    <source>
        <dbReference type="ARBA" id="ARBA00022857"/>
    </source>
</evidence>